<evidence type="ECO:0000256" key="1">
    <source>
        <dbReference type="SAM" id="Coils"/>
    </source>
</evidence>
<proteinExistence type="predicted"/>
<dbReference type="AlphaFoldDB" id="A0A4Z1SVJ3"/>
<accession>A0A4Z1SVJ3</accession>
<comment type="caution">
    <text evidence="2">The sequence shown here is derived from an EMBL/GenBank/DDBJ whole genome shotgun (WGS) entry which is preliminary data.</text>
</comment>
<keyword evidence="1" id="KW-0175">Coiled coil</keyword>
<gene>
    <name evidence="2" type="ORF">GMRT_11490</name>
</gene>
<dbReference type="VEuPathDB" id="GiardiaDB:GMRT_11490"/>
<evidence type="ECO:0000313" key="3">
    <source>
        <dbReference type="Proteomes" id="UP000315496"/>
    </source>
</evidence>
<organism evidence="2 3">
    <name type="scientific">Giardia muris</name>
    <dbReference type="NCBI Taxonomy" id="5742"/>
    <lineage>
        <taxon>Eukaryota</taxon>
        <taxon>Metamonada</taxon>
        <taxon>Diplomonadida</taxon>
        <taxon>Hexamitidae</taxon>
        <taxon>Giardiinae</taxon>
        <taxon>Giardia</taxon>
    </lineage>
</organism>
<feature type="coiled-coil region" evidence="1">
    <location>
        <begin position="138"/>
        <end position="187"/>
    </location>
</feature>
<keyword evidence="3" id="KW-1185">Reference proteome</keyword>
<dbReference type="Proteomes" id="UP000315496">
    <property type="component" value="Chromosome 1"/>
</dbReference>
<protein>
    <submittedName>
        <fullName evidence="2">Uncharacterized protein</fullName>
    </submittedName>
</protein>
<name>A0A4Z1SVJ3_GIAMU</name>
<sequence>MDANVLFQDSTTPYETSLTPGSVIRLFHGLLALPTLITTETEKQYLKDLIGFIRGRIVEPEPTGIALDLLRRYPPRSEPQRELLEVFGNVIAIKRKLSATSPTSLPATFQSRLERDDYNRLLDLNSRCMTVTQFTIPLKEREQELQRTEELISSLNIDEMKAEIERLQREEEKLTTLKEKILQMKMDLVKECETQVRQIRGEFRVRFQEMCDEILEDKEGSPDMLDAASSTSV</sequence>
<dbReference type="EMBL" id="VDLU01000001">
    <property type="protein sequence ID" value="TNJ29794.1"/>
    <property type="molecule type" value="Genomic_DNA"/>
</dbReference>
<evidence type="ECO:0000313" key="2">
    <source>
        <dbReference type="EMBL" id="TNJ29794.1"/>
    </source>
</evidence>
<reference evidence="2 3" key="1">
    <citation type="submission" date="2019-05" db="EMBL/GenBank/DDBJ databases">
        <title>The compact genome of Giardia muris reveals important steps in the evolution of intestinal protozoan parasites.</title>
        <authorList>
            <person name="Xu F."/>
            <person name="Jimenez-Gonzalez A."/>
            <person name="Einarsson E."/>
            <person name="Astvaldsson A."/>
            <person name="Peirasmaki D."/>
            <person name="Eckmann L."/>
            <person name="Andersson J.O."/>
            <person name="Svard S.G."/>
            <person name="Jerlstrom-Hultqvist J."/>
        </authorList>
    </citation>
    <scope>NUCLEOTIDE SEQUENCE [LARGE SCALE GENOMIC DNA]</scope>
    <source>
        <strain evidence="2 3">Roberts-Thomson</strain>
    </source>
</reference>